<proteinExistence type="predicted"/>
<protein>
    <recommendedName>
        <fullName evidence="3">AAA+ ATPase domain-containing protein</fullName>
    </recommendedName>
</protein>
<dbReference type="GO" id="GO:0006270">
    <property type="term" value="P:DNA replication initiation"/>
    <property type="evidence" value="ECO:0007669"/>
    <property type="project" value="TreeGrafter"/>
</dbReference>
<name>A0A0G4H3S6_VITBC</name>
<evidence type="ECO:0000313" key="5">
    <source>
        <dbReference type="Proteomes" id="UP000041254"/>
    </source>
</evidence>
<gene>
    <name evidence="4" type="ORF">Vbra_19584</name>
</gene>
<dbReference type="OrthoDB" id="1926878at2759"/>
<dbReference type="PANTHER" id="PTHR10763:SF26">
    <property type="entry name" value="CELL DIVISION CONTROL PROTEIN 6 HOMOLOG"/>
    <property type="match status" value="1"/>
</dbReference>
<keyword evidence="1" id="KW-0235">DNA replication</keyword>
<dbReference type="STRING" id="1169540.A0A0G4H3S6"/>
<feature type="compositionally biased region" description="Low complexity" evidence="2">
    <location>
        <begin position="370"/>
        <end position="382"/>
    </location>
</feature>
<dbReference type="VEuPathDB" id="CryptoDB:Vbra_19584"/>
<keyword evidence="5" id="KW-1185">Reference proteome</keyword>
<dbReference type="PhylomeDB" id="A0A0G4H3S6"/>
<dbReference type="CDD" id="cd00009">
    <property type="entry name" value="AAA"/>
    <property type="match status" value="1"/>
</dbReference>
<dbReference type="SUPFAM" id="SSF52540">
    <property type="entry name" value="P-loop containing nucleoside triphosphate hydrolases"/>
    <property type="match status" value="1"/>
</dbReference>
<reference evidence="4 5" key="1">
    <citation type="submission" date="2014-11" db="EMBL/GenBank/DDBJ databases">
        <authorList>
            <person name="Zhu J."/>
            <person name="Qi W."/>
            <person name="Song R."/>
        </authorList>
    </citation>
    <scope>NUCLEOTIDE SEQUENCE [LARGE SCALE GENOMIC DNA]</scope>
</reference>
<organism evidence="4 5">
    <name type="scientific">Vitrella brassicaformis (strain CCMP3155)</name>
    <dbReference type="NCBI Taxonomy" id="1169540"/>
    <lineage>
        <taxon>Eukaryota</taxon>
        <taxon>Sar</taxon>
        <taxon>Alveolata</taxon>
        <taxon>Colpodellida</taxon>
        <taxon>Vitrellaceae</taxon>
        <taxon>Vitrella</taxon>
    </lineage>
</organism>
<dbReference type="InterPro" id="IPR050311">
    <property type="entry name" value="ORC1/CDC6"/>
</dbReference>
<dbReference type="GO" id="GO:0003688">
    <property type="term" value="F:DNA replication origin binding"/>
    <property type="evidence" value="ECO:0007669"/>
    <property type="project" value="TreeGrafter"/>
</dbReference>
<accession>A0A0G4H3S6</accession>
<dbReference type="InParanoid" id="A0A0G4H3S6"/>
<evidence type="ECO:0000259" key="3">
    <source>
        <dbReference type="SMART" id="SM00382"/>
    </source>
</evidence>
<feature type="compositionally biased region" description="Low complexity" evidence="2">
    <location>
        <begin position="390"/>
        <end position="403"/>
    </location>
</feature>
<evidence type="ECO:0000256" key="2">
    <source>
        <dbReference type="SAM" id="MobiDB-lite"/>
    </source>
</evidence>
<dbReference type="Pfam" id="PF13191">
    <property type="entry name" value="AAA_16"/>
    <property type="match status" value="1"/>
</dbReference>
<dbReference type="Proteomes" id="UP000041254">
    <property type="component" value="Unassembled WGS sequence"/>
</dbReference>
<dbReference type="PANTHER" id="PTHR10763">
    <property type="entry name" value="CELL DIVISION CONTROL PROTEIN 6-RELATED"/>
    <property type="match status" value="1"/>
</dbReference>
<dbReference type="InterPro" id="IPR041664">
    <property type="entry name" value="AAA_16"/>
</dbReference>
<evidence type="ECO:0000313" key="4">
    <source>
        <dbReference type="EMBL" id="CEM38278.1"/>
    </source>
</evidence>
<dbReference type="SMART" id="SM00382">
    <property type="entry name" value="AAA"/>
    <property type="match status" value="1"/>
</dbReference>
<dbReference type="InterPro" id="IPR027417">
    <property type="entry name" value="P-loop_NTPase"/>
</dbReference>
<dbReference type="EMBL" id="CDMY01000977">
    <property type="protein sequence ID" value="CEM38278.1"/>
    <property type="molecule type" value="Genomic_DNA"/>
</dbReference>
<feature type="region of interest" description="Disordered" evidence="2">
    <location>
        <begin position="223"/>
        <end position="319"/>
    </location>
</feature>
<feature type="compositionally biased region" description="Basic and acidic residues" evidence="2">
    <location>
        <begin position="271"/>
        <end position="284"/>
    </location>
</feature>
<feature type="region of interest" description="Disordered" evidence="2">
    <location>
        <begin position="365"/>
        <end position="403"/>
    </location>
</feature>
<evidence type="ECO:0000256" key="1">
    <source>
        <dbReference type="ARBA" id="ARBA00022705"/>
    </source>
</evidence>
<dbReference type="GO" id="GO:0033314">
    <property type="term" value="P:mitotic DNA replication checkpoint signaling"/>
    <property type="evidence" value="ECO:0007669"/>
    <property type="project" value="TreeGrafter"/>
</dbReference>
<dbReference type="InterPro" id="IPR003593">
    <property type="entry name" value="AAA+_ATPase"/>
</dbReference>
<dbReference type="AlphaFoldDB" id="A0A0G4H3S6"/>
<sequence length="553" mass="59163">MATGSAREVAALKRACGALHREGDEPGGPAVVAREQEMDTLEQFLKEAYHQDGHGCLYVWGPPGSGKTLCVTRALEGVTGSKPRLINAMDDGAFTAILAQLADKVDLNPKAKQQLKAAKNQSAMYEILKQRIHAKRKTCVVVLDEFDRIATHKVMRSGTVQHNLHAQLFRLATEPKSKLILIGISNAPLGSLKGKLEPHLHPQVLEFKEYTSAQLQQIVESRIDKQAPPPPPPGPTDTHMASADDPPAGAGRRNKRKNSRTSTSACEGDQDGPKRLKDEAEVGRAVKATHTHNKGEGEGEADGEGGEFGDRTGGRGGVRMTATSRNAVALMCKKAAIQHKGDARKTLGMARTALGARIENLSQELQEPNPRSSSVALAPASRRSSRRRGSPGPAAAAAAAGASADRGGAGATMQIGMAEVAAAAQAGRESRVSIHAVDRSMQILLLAALQLSEKSSTGTFTGQQFMDQHRRVLLWCCMDEYGGAANFWDTVQNTQGYGFIGVHGPRKTKTAHCYGPGAIKNRYSVQDIPEGEVDSTIALLKQLIYPTDTQMTD</sequence>
<dbReference type="Gene3D" id="3.40.50.300">
    <property type="entry name" value="P-loop containing nucleotide triphosphate hydrolases"/>
    <property type="match status" value="1"/>
</dbReference>
<feature type="domain" description="AAA+ ATPase" evidence="3">
    <location>
        <begin position="53"/>
        <end position="206"/>
    </location>
</feature>
<feature type="compositionally biased region" description="Acidic residues" evidence="2">
    <location>
        <begin position="298"/>
        <end position="307"/>
    </location>
</feature>